<sequence>MFEYLNSKGGLSVAKDVELLNSIGHHHDYTKECLGSFLRPKLQICYGKDSLNLLMELLSLVLKFAPFPTLFPPYRQPLEEHELPYLRYMVLIHVGRSVFIAG</sequence>
<protein>
    <submittedName>
        <fullName evidence="1">Uncharacterized protein</fullName>
    </submittedName>
</protein>
<dbReference type="EMBL" id="JRKL02005644">
    <property type="protein sequence ID" value="KAF3950152.1"/>
    <property type="molecule type" value="Genomic_DNA"/>
</dbReference>
<evidence type="ECO:0000313" key="1">
    <source>
        <dbReference type="EMBL" id="KAF3950152.1"/>
    </source>
</evidence>
<proteinExistence type="predicted"/>
<dbReference type="AlphaFoldDB" id="A0A8J4QEY1"/>
<reference evidence="1" key="1">
    <citation type="submission" date="2020-03" db="EMBL/GenBank/DDBJ databases">
        <title>Castanea mollissima Vanexum genome sequencing.</title>
        <authorList>
            <person name="Staton M."/>
        </authorList>
    </citation>
    <scope>NUCLEOTIDE SEQUENCE</scope>
    <source>
        <tissue evidence="1">Leaf</tissue>
    </source>
</reference>
<dbReference type="Proteomes" id="UP000737018">
    <property type="component" value="Unassembled WGS sequence"/>
</dbReference>
<organism evidence="1 2">
    <name type="scientific">Castanea mollissima</name>
    <name type="common">Chinese chestnut</name>
    <dbReference type="NCBI Taxonomy" id="60419"/>
    <lineage>
        <taxon>Eukaryota</taxon>
        <taxon>Viridiplantae</taxon>
        <taxon>Streptophyta</taxon>
        <taxon>Embryophyta</taxon>
        <taxon>Tracheophyta</taxon>
        <taxon>Spermatophyta</taxon>
        <taxon>Magnoliopsida</taxon>
        <taxon>eudicotyledons</taxon>
        <taxon>Gunneridae</taxon>
        <taxon>Pentapetalae</taxon>
        <taxon>rosids</taxon>
        <taxon>fabids</taxon>
        <taxon>Fagales</taxon>
        <taxon>Fagaceae</taxon>
        <taxon>Castanea</taxon>
    </lineage>
</organism>
<keyword evidence="2" id="KW-1185">Reference proteome</keyword>
<comment type="caution">
    <text evidence="1">The sequence shown here is derived from an EMBL/GenBank/DDBJ whole genome shotgun (WGS) entry which is preliminary data.</text>
</comment>
<evidence type="ECO:0000313" key="2">
    <source>
        <dbReference type="Proteomes" id="UP000737018"/>
    </source>
</evidence>
<name>A0A8J4QEY1_9ROSI</name>
<gene>
    <name evidence="1" type="ORF">CMV_024056</name>
</gene>
<accession>A0A8J4QEY1</accession>